<evidence type="ECO:0000256" key="3">
    <source>
        <dbReference type="ARBA" id="ARBA00022692"/>
    </source>
</evidence>
<proteinExistence type="inferred from homology"/>
<dbReference type="Pfam" id="PF03381">
    <property type="entry name" value="CDC50"/>
    <property type="match status" value="1"/>
</dbReference>
<feature type="transmembrane region" description="Helical" evidence="7">
    <location>
        <begin position="93"/>
        <end position="115"/>
    </location>
</feature>
<dbReference type="OMA" id="NDIFWLH"/>
<comment type="subcellular location">
    <subcellularLocation>
        <location evidence="1">Membrane</location>
        <topology evidence="1">Multi-pass membrane protein</topology>
    </subcellularLocation>
</comment>
<dbReference type="PANTHER" id="PTHR10926:SF0">
    <property type="entry name" value="CDC50, ISOFORM A"/>
    <property type="match status" value="1"/>
</dbReference>
<evidence type="ECO:0000256" key="6">
    <source>
        <dbReference type="SAM" id="MobiDB-lite"/>
    </source>
</evidence>
<dbReference type="AlphaFoldDB" id="A0A1Y1IBS5"/>
<dbReference type="GO" id="GO:0005783">
    <property type="term" value="C:endoplasmic reticulum"/>
    <property type="evidence" value="ECO:0000318"/>
    <property type="project" value="GO_Central"/>
</dbReference>
<gene>
    <name evidence="8" type="ORF">KFL_003170180</name>
</gene>
<evidence type="ECO:0000313" key="9">
    <source>
        <dbReference type="Proteomes" id="UP000054558"/>
    </source>
</evidence>
<dbReference type="GO" id="GO:0005794">
    <property type="term" value="C:Golgi apparatus"/>
    <property type="evidence" value="ECO:0000318"/>
    <property type="project" value="GO_Central"/>
</dbReference>
<keyword evidence="3 7" id="KW-0812">Transmembrane</keyword>
<dbReference type="OrthoDB" id="340608at2759"/>
<dbReference type="InterPro" id="IPR005045">
    <property type="entry name" value="CDC50/LEM3_fam"/>
</dbReference>
<feature type="region of interest" description="Disordered" evidence="6">
    <location>
        <begin position="1"/>
        <end position="25"/>
    </location>
</feature>
<dbReference type="STRING" id="105231.A0A1Y1IBS5"/>
<dbReference type="PANTHER" id="PTHR10926">
    <property type="entry name" value="CELL CYCLE CONTROL PROTEIN 50"/>
    <property type="match status" value="1"/>
</dbReference>
<keyword evidence="5 7" id="KW-0472">Membrane</keyword>
<feature type="compositionally biased region" description="Polar residues" evidence="6">
    <location>
        <begin position="1"/>
        <end position="13"/>
    </location>
</feature>
<evidence type="ECO:0000256" key="5">
    <source>
        <dbReference type="ARBA" id="ARBA00023136"/>
    </source>
</evidence>
<evidence type="ECO:0000256" key="2">
    <source>
        <dbReference type="ARBA" id="ARBA00009457"/>
    </source>
</evidence>
<evidence type="ECO:0000256" key="1">
    <source>
        <dbReference type="ARBA" id="ARBA00004141"/>
    </source>
</evidence>
<reference evidence="8 9" key="1">
    <citation type="journal article" date="2014" name="Nat. Commun.">
        <title>Klebsormidium flaccidum genome reveals primary factors for plant terrestrial adaptation.</title>
        <authorList>
            <person name="Hori K."/>
            <person name="Maruyama F."/>
            <person name="Fujisawa T."/>
            <person name="Togashi T."/>
            <person name="Yamamoto N."/>
            <person name="Seo M."/>
            <person name="Sato S."/>
            <person name="Yamada T."/>
            <person name="Mori H."/>
            <person name="Tajima N."/>
            <person name="Moriyama T."/>
            <person name="Ikeuchi M."/>
            <person name="Watanabe M."/>
            <person name="Wada H."/>
            <person name="Kobayashi K."/>
            <person name="Saito M."/>
            <person name="Masuda T."/>
            <person name="Sasaki-Sekimoto Y."/>
            <person name="Mashiguchi K."/>
            <person name="Awai K."/>
            <person name="Shimojima M."/>
            <person name="Masuda S."/>
            <person name="Iwai M."/>
            <person name="Nobusawa T."/>
            <person name="Narise T."/>
            <person name="Kondo S."/>
            <person name="Saito H."/>
            <person name="Sato R."/>
            <person name="Murakawa M."/>
            <person name="Ihara Y."/>
            <person name="Oshima-Yamada Y."/>
            <person name="Ohtaka K."/>
            <person name="Satoh M."/>
            <person name="Sonobe K."/>
            <person name="Ishii M."/>
            <person name="Ohtani R."/>
            <person name="Kanamori-Sato M."/>
            <person name="Honoki R."/>
            <person name="Miyazaki D."/>
            <person name="Mochizuki H."/>
            <person name="Umetsu J."/>
            <person name="Higashi K."/>
            <person name="Shibata D."/>
            <person name="Kamiya Y."/>
            <person name="Sato N."/>
            <person name="Nakamura Y."/>
            <person name="Tabata S."/>
            <person name="Ida S."/>
            <person name="Kurokawa K."/>
            <person name="Ohta H."/>
        </authorList>
    </citation>
    <scope>NUCLEOTIDE SEQUENCE [LARGE SCALE GENOMIC DNA]</scope>
    <source>
        <strain evidence="8 9">NIES-2285</strain>
    </source>
</reference>
<evidence type="ECO:0000256" key="4">
    <source>
        <dbReference type="ARBA" id="ARBA00022989"/>
    </source>
</evidence>
<sequence>MGTSNCESRQTESWPKAQCEPDPEDVPKNLLVLRCARTKGGSDRESSRGCEGSHLVWLASCHGRCGRDTPRGACSRRRDGGQEGLKKTKIYQWVIFSFFIVGVVFIPIGAAALVASRGVVEIVQRYDDACLSTLLNNTAKEAYVQDVNTNKACSLTITVNKDMDAPVYVYYELDNFYQNHRRYVKSRSDTQLRGDNPSQSSIDSSCKPEAFLRGNTSFEINPCGLIAWSYFNDTYAMAVNGANVPITQTGIAWKSDREDKFGAYQPQNFNTVPELRGGAPIGGVDNSTNIVNQDEHFIVWMRVAALPHFRKLWGKIGQSLKKGDVITVDLQNLYNTYSFDGQKKLVLSTTSWLGGKNDFLGIAYLTVGSLSFFLCVVFLLVHLKNPRDLGDTRYLSWNRKNLGQASVRN</sequence>
<comment type="similarity">
    <text evidence="2">Belongs to the CDC50/LEM3 family.</text>
</comment>
<evidence type="ECO:0000313" key="8">
    <source>
        <dbReference type="EMBL" id="GAQ86879.1"/>
    </source>
</evidence>
<organism evidence="8 9">
    <name type="scientific">Klebsormidium nitens</name>
    <name type="common">Green alga</name>
    <name type="synonym">Ulothrix nitens</name>
    <dbReference type="NCBI Taxonomy" id="105231"/>
    <lineage>
        <taxon>Eukaryota</taxon>
        <taxon>Viridiplantae</taxon>
        <taxon>Streptophyta</taxon>
        <taxon>Klebsormidiophyceae</taxon>
        <taxon>Klebsormidiales</taxon>
        <taxon>Klebsormidiaceae</taxon>
        <taxon>Klebsormidium</taxon>
    </lineage>
</organism>
<protein>
    <submittedName>
        <fullName evidence="8">Ligand-effect modulator 3</fullName>
    </submittedName>
</protein>
<evidence type="ECO:0000256" key="7">
    <source>
        <dbReference type="SAM" id="Phobius"/>
    </source>
</evidence>
<dbReference type="GO" id="GO:0005886">
    <property type="term" value="C:plasma membrane"/>
    <property type="evidence" value="ECO:0000318"/>
    <property type="project" value="GO_Central"/>
</dbReference>
<keyword evidence="4 7" id="KW-1133">Transmembrane helix</keyword>
<dbReference type="Proteomes" id="UP000054558">
    <property type="component" value="Unassembled WGS sequence"/>
</dbReference>
<name>A0A1Y1IBS5_KLENI</name>
<accession>A0A1Y1IBS5</accession>
<feature type="transmembrane region" description="Helical" evidence="7">
    <location>
        <begin position="359"/>
        <end position="383"/>
    </location>
</feature>
<dbReference type="EMBL" id="DF237266">
    <property type="protein sequence ID" value="GAQ86879.1"/>
    <property type="molecule type" value="Genomic_DNA"/>
</dbReference>
<keyword evidence="9" id="KW-1185">Reference proteome</keyword>